<evidence type="ECO:0000313" key="2">
    <source>
        <dbReference type="EMBL" id="GFR70190.1"/>
    </source>
</evidence>
<dbReference type="Proteomes" id="UP000762676">
    <property type="component" value="Unassembled WGS sequence"/>
</dbReference>
<organism evidence="2 3">
    <name type="scientific">Elysia marginata</name>
    <dbReference type="NCBI Taxonomy" id="1093978"/>
    <lineage>
        <taxon>Eukaryota</taxon>
        <taxon>Metazoa</taxon>
        <taxon>Spiralia</taxon>
        <taxon>Lophotrochozoa</taxon>
        <taxon>Mollusca</taxon>
        <taxon>Gastropoda</taxon>
        <taxon>Heterobranchia</taxon>
        <taxon>Euthyneura</taxon>
        <taxon>Panpulmonata</taxon>
        <taxon>Sacoglossa</taxon>
        <taxon>Placobranchoidea</taxon>
        <taxon>Plakobranchidae</taxon>
        <taxon>Elysia</taxon>
    </lineage>
</organism>
<protein>
    <submittedName>
        <fullName evidence="2">Uncharacterized protein</fullName>
    </submittedName>
</protein>
<reference evidence="2 3" key="1">
    <citation type="journal article" date="2021" name="Elife">
        <title>Chloroplast acquisition without the gene transfer in kleptoplastic sea slugs, Plakobranchus ocellatus.</title>
        <authorList>
            <person name="Maeda T."/>
            <person name="Takahashi S."/>
            <person name="Yoshida T."/>
            <person name="Shimamura S."/>
            <person name="Takaki Y."/>
            <person name="Nagai Y."/>
            <person name="Toyoda A."/>
            <person name="Suzuki Y."/>
            <person name="Arimoto A."/>
            <person name="Ishii H."/>
            <person name="Satoh N."/>
            <person name="Nishiyama T."/>
            <person name="Hasebe M."/>
            <person name="Maruyama T."/>
            <person name="Minagawa J."/>
            <person name="Obokata J."/>
            <person name="Shigenobu S."/>
        </authorList>
    </citation>
    <scope>NUCLEOTIDE SEQUENCE [LARGE SCALE GENOMIC DNA]</scope>
</reference>
<feature type="compositionally biased region" description="Polar residues" evidence="1">
    <location>
        <begin position="66"/>
        <end position="83"/>
    </location>
</feature>
<dbReference type="EMBL" id="BMAT01004197">
    <property type="protein sequence ID" value="GFR70190.1"/>
    <property type="molecule type" value="Genomic_DNA"/>
</dbReference>
<proteinExistence type="predicted"/>
<comment type="caution">
    <text evidence="2">The sequence shown here is derived from an EMBL/GenBank/DDBJ whole genome shotgun (WGS) entry which is preliminary data.</text>
</comment>
<dbReference type="AlphaFoldDB" id="A0AAV4FCV4"/>
<feature type="compositionally biased region" description="Low complexity" evidence="1">
    <location>
        <begin position="35"/>
        <end position="52"/>
    </location>
</feature>
<feature type="region of interest" description="Disordered" evidence="1">
    <location>
        <begin position="21"/>
        <end position="83"/>
    </location>
</feature>
<name>A0AAV4FCV4_9GAST</name>
<evidence type="ECO:0000313" key="3">
    <source>
        <dbReference type="Proteomes" id="UP000762676"/>
    </source>
</evidence>
<keyword evidence="3" id="KW-1185">Reference proteome</keyword>
<gene>
    <name evidence="2" type="ORF">ElyMa_002067000</name>
</gene>
<evidence type="ECO:0000256" key="1">
    <source>
        <dbReference type="SAM" id="MobiDB-lite"/>
    </source>
</evidence>
<sequence length="83" mass="9178">MAAWVKVFTGRVSACAMQESFHAASSRSNPRHNSRLPVSRPRPRSISESIKPARPGIRANHRAYSKLQQSPSPPLQASHTLPH</sequence>
<accession>A0AAV4FCV4</accession>